<comment type="catalytic activity">
    <reaction evidence="1">
        <text>ATP + protein L-histidine = ADP + protein N-phospho-L-histidine.</text>
        <dbReference type="EC" id="2.7.13.3"/>
    </reaction>
</comment>
<feature type="transmembrane region" description="Helical" evidence="13">
    <location>
        <begin position="162"/>
        <end position="181"/>
    </location>
</feature>
<proteinExistence type="predicted"/>
<feature type="transmembrane region" description="Helical" evidence="13">
    <location>
        <begin position="55"/>
        <end position="76"/>
    </location>
</feature>
<evidence type="ECO:0000256" key="2">
    <source>
        <dbReference type="ARBA" id="ARBA00004236"/>
    </source>
</evidence>
<keyword evidence="18" id="KW-1185">Reference proteome</keyword>
<dbReference type="PRINTS" id="PR00344">
    <property type="entry name" value="BCTRLSENSOR"/>
</dbReference>
<gene>
    <name evidence="17" type="ORF">SAMN04487974_102305</name>
</gene>
<dbReference type="Pfam" id="PF00512">
    <property type="entry name" value="HisKA"/>
    <property type="match status" value="1"/>
</dbReference>
<dbReference type="AlphaFoldDB" id="A0A1G7TRY3"/>
<keyword evidence="13" id="KW-0812">Transmembrane</keyword>
<evidence type="ECO:0000313" key="17">
    <source>
        <dbReference type="EMBL" id="SDG38028.1"/>
    </source>
</evidence>
<evidence type="ECO:0000256" key="6">
    <source>
        <dbReference type="ARBA" id="ARBA00022679"/>
    </source>
</evidence>
<evidence type="ECO:0000256" key="9">
    <source>
        <dbReference type="ARBA" id="ARBA00022840"/>
    </source>
</evidence>
<dbReference type="InterPro" id="IPR005467">
    <property type="entry name" value="His_kinase_dom"/>
</dbReference>
<dbReference type="Gene3D" id="1.10.287.130">
    <property type="match status" value="1"/>
</dbReference>
<evidence type="ECO:0000256" key="5">
    <source>
        <dbReference type="ARBA" id="ARBA00022553"/>
    </source>
</evidence>
<sequence length="585" mass="62052">MRNRFSVLDLSGRFAALLGGRSLQSGQELGQSLMITATVMALLCAGPLALRDLVLGQPAAFAIVATIAGVAGSSVLIRQAGQVFASILSLQTGLVLGALSVAVGTSDGALAGVSIATAAALYGVLQGERSKRVLLSWPILAAILAIALSWQPGPSAWTTGYALIGACASLLACVAMALVHGTERRKPDDRMILALESLVGAIVRYDHSGKPLHISGAAAGLFNVQAYELTGSGLLEKIHVQDRPHYAKAISDLLSKGGRTGLELRVRAGGNTAAYKWVELSIATTEGLDGSDAAIGIFRDISAQKAVENDLRNARAEAEEASDAKTRFLATIGHELRTPLNAIVGFSDMMAEGIGGALSPTHQDYAGHIRQSGHHLLEVVNMLLDMSKIDAGKFELQAEPFAPQGLVDPCLQMVENLARERNVTVVGRIPEQLPHIMGDERACRQIMINLLSNAIKFSHDDGEVVLAMKRHGKMLSISVSDNGIGMPAETIRRIGEPFLQAQNGLARRYEGTGLGLSIVKGLVSLHNGRMNVASEPGVGTRVTVLLPIDGPSPSRAMTTIEHLDSDRRDTDEDKWQNDEKRSAMS</sequence>
<evidence type="ECO:0000259" key="15">
    <source>
        <dbReference type="PROSITE" id="PS50112"/>
    </source>
</evidence>
<dbReference type="InterPro" id="IPR000014">
    <property type="entry name" value="PAS"/>
</dbReference>
<dbReference type="GO" id="GO:0005524">
    <property type="term" value="F:ATP binding"/>
    <property type="evidence" value="ECO:0007669"/>
    <property type="project" value="UniProtKB-KW"/>
</dbReference>
<feature type="transmembrane region" description="Helical" evidence="13">
    <location>
        <begin position="83"/>
        <end position="103"/>
    </location>
</feature>
<dbReference type="InterPro" id="IPR000700">
    <property type="entry name" value="PAS-assoc_C"/>
</dbReference>
<dbReference type="STRING" id="440168.SAMN04487974_102305"/>
<dbReference type="PANTHER" id="PTHR43047">
    <property type="entry name" value="TWO-COMPONENT HISTIDINE PROTEIN KINASE"/>
    <property type="match status" value="1"/>
</dbReference>
<evidence type="ECO:0000256" key="12">
    <source>
        <dbReference type="SAM" id="MobiDB-lite"/>
    </source>
</evidence>
<feature type="domain" description="Histidine kinase" evidence="14">
    <location>
        <begin position="331"/>
        <end position="550"/>
    </location>
</feature>
<comment type="subcellular location">
    <subcellularLocation>
        <location evidence="2">Cell membrane</location>
    </subcellularLocation>
</comment>
<dbReference type="InterPro" id="IPR036890">
    <property type="entry name" value="HATPase_C_sf"/>
</dbReference>
<evidence type="ECO:0000256" key="8">
    <source>
        <dbReference type="ARBA" id="ARBA00022777"/>
    </source>
</evidence>
<evidence type="ECO:0000256" key="4">
    <source>
        <dbReference type="ARBA" id="ARBA00022475"/>
    </source>
</evidence>
<feature type="transmembrane region" description="Helical" evidence="13">
    <location>
        <begin position="109"/>
        <end position="125"/>
    </location>
</feature>
<feature type="region of interest" description="Disordered" evidence="12">
    <location>
        <begin position="563"/>
        <end position="585"/>
    </location>
</feature>
<dbReference type="InterPro" id="IPR003661">
    <property type="entry name" value="HisK_dim/P_dom"/>
</dbReference>
<dbReference type="Pfam" id="PF02518">
    <property type="entry name" value="HATPase_c"/>
    <property type="match status" value="1"/>
</dbReference>
<evidence type="ECO:0000313" key="18">
    <source>
        <dbReference type="Proteomes" id="UP000199495"/>
    </source>
</evidence>
<keyword evidence="8 17" id="KW-0418">Kinase</keyword>
<dbReference type="SUPFAM" id="SSF47384">
    <property type="entry name" value="Homodimeric domain of signal transducing histidine kinase"/>
    <property type="match status" value="1"/>
</dbReference>
<keyword evidence="9" id="KW-0067">ATP-binding</keyword>
<dbReference type="OrthoDB" id="9813151at2"/>
<evidence type="ECO:0000256" key="3">
    <source>
        <dbReference type="ARBA" id="ARBA00012438"/>
    </source>
</evidence>
<dbReference type="SMART" id="SM00387">
    <property type="entry name" value="HATPase_c"/>
    <property type="match status" value="1"/>
</dbReference>
<dbReference type="NCBIfam" id="TIGR00229">
    <property type="entry name" value="sensory_box"/>
    <property type="match status" value="1"/>
</dbReference>
<organism evidence="17 18">
    <name type="scientific">Pelagibacterium luteolum</name>
    <dbReference type="NCBI Taxonomy" id="440168"/>
    <lineage>
        <taxon>Bacteria</taxon>
        <taxon>Pseudomonadati</taxon>
        <taxon>Pseudomonadota</taxon>
        <taxon>Alphaproteobacteria</taxon>
        <taxon>Hyphomicrobiales</taxon>
        <taxon>Devosiaceae</taxon>
        <taxon>Pelagibacterium</taxon>
    </lineage>
</organism>
<dbReference type="CDD" id="cd00082">
    <property type="entry name" value="HisKA"/>
    <property type="match status" value="1"/>
</dbReference>
<dbReference type="PROSITE" id="PS50109">
    <property type="entry name" value="HIS_KIN"/>
    <property type="match status" value="1"/>
</dbReference>
<dbReference type="CDD" id="cd00130">
    <property type="entry name" value="PAS"/>
    <property type="match status" value="1"/>
</dbReference>
<keyword evidence="7" id="KW-0547">Nucleotide-binding</keyword>
<keyword evidence="4" id="KW-1003">Cell membrane</keyword>
<dbReference type="InterPro" id="IPR035965">
    <property type="entry name" value="PAS-like_dom_sf"/>
</dbReference>
<keyword evidence="13" id="KW-1133">Transmembrane helix</keyword>
<name>A0A1G7TRY3_9HYPH</name>
<reference evidence="17 18" key="1">
    <citation type="submission" date="2016-10" db="EMBL/GenBank/DDBJ databases">
        <authorList>
            <person name="de Groot N.N."/>
        </authorList>
    </citation>
    <scope>NUCLEOTIDE SEQUENCE [LARGE SCALE GENOMIC DNA]</scope>
    <source>
        <strain evidence="17 18">CGMCC 1.10267</strain>
    </source>
</reference>
<dbReference type="GO" id="GO:0005886">
    <property type="term" value="C:plasma membrane"/>
    <property type="evidence" value="ECO:0007669"/>
    <property type="project" value="UniProtKB-SubCell"/>
</dbReference>
<evidence type="ECO:0000259" key="14">
    <source>
        <dbReference type="PROSITE" id="PS50109"/>
    </source>
</evidence>
<dbReference type="CDD" id="cd16922">
    <property type="entry name" value="HATPase_EvgS-ArcB-TorS-like"/>
    <property type="match status" value="1"/>
</dbReference>
<dbReference type="Gene3D" id="3.30.565.10">
    <property type="entry name" value="Histidine kinase-like ATPase, C-terminal domain"/>
    <property type="match status" value="1"/>
</dbReference>
<dbReference type="SMART" id="SM00091">
    <property type="entry name" value="PAS"/>
    <property type="match status" value="1"/>
</dbReference>
<dbReference type="SUPFAM" id="SSF55874">
    <property type="entry name" value="ATPase domain of HSP90 chaperone/DNA topoisomerase II/histidine kinase"/>
    <property type="match status" value="1"/>
</dbReference>
<dbReference type="GO" id="GO:0000155">
    <property type="term" value="F:phosphorelay sensor kinase activity"/>
    <property type="evidence" value="ECO:0007669"/>
    <property type="project" value="InterPro"/>
</dbReference>
<dbReference type="FunFam" id="3.30.565.10:FF:000023">
    <property type="entry name" value="PAS domain-containing sensor histidine kinase"/>
    <property type="match status" value="1"/>
</dbReference>
<dbReference type="PROSITE" id="PS50112">
    <property type="entry name" value="PAS"/>
    <property type="match status" value="1"/>
</dbReference>
<dbReference type="InterPro" id="IPR004358">
    <property type="entry name" value="Sig_transdc_His_kin-like_C"/>
</dbReference>
<dbReference type="Proteomes" id="UP000199495">
    <property type="component" value="Unassembled WGS sequence"/>
</dbReference>
<keyword evidence="5" id="KW-0597">Phosphoprotein</keyword>
<dbReference type="RefSeq" id="WP_090593102.1">
    <property type="nucleotide sequence ID" value="NZ_FNCS01000002.1"/>
</dbReference>
<keyword evidence="10" id="KW-0902">Two-component regulatory system</keyword>
<accession>A0A1G7TRY3</accession>
<protein>
    <recommendedName>
        <fullName evidence="3">histidine kinase</fullName>
        <ecNumber evidence="3">2.7.13.3</ecNumber>
    </recommendedName>
</protein>
<evidence type="ECO:0000256" key="1">
    <source>
        <dbReference type="ARBA" id="ARBA00000085"/>
    </source>
</evidence>
<evidence type="ECO:0000256" key="7">
    <source>
        <dbReference type="ARBA" id="ARBA00022741"/>
    </source>
</evidence>
<feature type="transmembrane region" description="Helical" evidence="13">
    <location>
        <begin position="132"/>
        <end position="150"/>
    </location>
</feature>
<evidence type="ECO:0000256" key="11">
    <source>
        <dbReference type="ARBA" id="ARBA00023136"/>
    </source>
</evidence>
<keyword evidence="11 13" id="KW-0472">Membrane</keyword>
<dbReference type="SMART" id="SM00388">
    <property type="entry name" value="HisKA"/>
    <property type="match status" value="1"/>
</dbReference>
<evidence type="ECO:0000256" key="13">
    <source>
        <dbReference type="SAM" id="Phobius"/>
    </source>
</evidence>
<dbReference type="Gene3D" id="3.30.450.20">
    <property type="entry name" value="PAS domain"/>
    <property type="match status" value="1"/>
</dbReference>
<dbReference type="InterPro" id="IPR036097">
    <property type="entry name" value="HisK_dim/P_sf"/>
</dbReference>
<feature type="transmembrane region" description="Helical" evidence="13">
    <location>
        <begin position="29"/>
        <end position="49"/>
    </location>
</feature>
<keyword evidence="6" id="KW-0808">Transferase</keyword>
<feature type="domain" description="PAC" evidence="16">
    <location>
        <begin position="260"/>
        <end position="313"/>
    </location>
</feature>
<dbReference type="InterPro" id="IPR003594">
    <property type="entry name" value="HATPase_dom"/>
</dbReference>
<dbReference type="EMBL" id="FNCS01000002">
    <property type="protein sequence ID" value="SDG38028.1"/>
    <property type="molecule type" value="Genomic_DNA"/>
</dbReference>
<evidence type="ECO:0000256" key="10">
    <source>
        <dbReference type="ARBA" id="ARBA00023012"/>
    </source>
</evidence>
<feature type="domain" description="PAS" evidence="15">
    <location>
        <begin position="187"/>
        <end position="257"/>
    </location>
</feature>
<dbReference type="EC" id="2.7.13.3" evidence="3"/>
<dbReference type="PROSITE" id="PS50113">
    <property type="entry name" value="PAC"/>
    <property type="match status" value="1"/>
</dbReference>
<dbReference type="SUPFAM" id="SSF55785">
    <property type="entry name" value="PYP-like sensor domain (PAS domain)"/>
    <property type="match status" value="1"/>
</dbReference>
<evidence type="ECO:0000259" key="16">
    <source>
        <dbReference type="PROSITE" id="PS50113"/>
    </source>
</evidence>